<accession>A0A1F8EXP5</accession>
<dbReference type="Pfam" id="PF01408">
    <property type="entry name" value="GFO_IDH_MocA"/>
    <property type="match status" value="1"/>
</dbReference>
<dbReference type="Gene3D" id="3.40.50.720">
    <property type="entry name" value="NAD(P)-binding Rossmann-like Domain"/>
    <property type="match status" value="1"/>
</dbReference>
<dbReference type="Gene3D" id="3.30.360.10">
    <property type="entry name" value="Dihydrodipicolinate Reductase, domain 2"/>
    <property type="match status" value="1"/>
</dbReference>
<dbReference type="EMBL" id="MGJI01000006">
    <property type="protein sequence ID" value="OGN05645.1"/>
    <property type="molecule type" value="Genomic_DNA"/>
</dbReference>
<organism evidence="2 3">
    <name type="scientific">Candidatus Yanofskybacteria bacterium RIFCSPHIGHO2_01_FULL_44_17</name>
    <dbReference type="NCBI Taxonomy" id="1802668"/>
    <lineage>
        <taxon>Bacteria</taxon>
        <taxon>Candidatus Yanofskyibacteriota</taxon>
    </lineage>
</organism>
<dbReference type="InterPro" id="IPR000683">
    <property type="entry name" value="Gfo/Idh/MocA-like_OxRdtase_N"/>
</dbReference>
<reference evidence="2 3" key="1">
    <citation type="journal article" date="2016" name="Nat. Commun.">
        <title>Thousands of microbial genomes shed light on interconnected biogeochemical processes in an aquifer system.</title>
        <authorList>
            <person name="Anantharaman K."/>
            <person name="Brown C.T."/>
            <person name="Hug L.A."/>
            <person name="Sharon I."/>
            <person name="Castelle C.J."/>
            <person name="Probst A.J."/>
            <person name="Thomas B.C."/>
            <person name="Singh A."/>
            <person name="Wilkins M.J."/>
            <person name="Karaoz U."/>
            <person name="Brodie E.L."/>
            <person name="Williams K.H."/>
            <person name="Hubbard S.S."/>
            <person name="Banfield J.F."/>
        </authorList>
    </citation>
    <scope>NUCLEOTIDE SEQUENCE [LARGE SCALE GENOMIC DNA]</scope>
</reference>
<dbReference type="Proteomes" id="UP000177507">
    <property type="component" value="Unassembled WGS sequence"/>
</dbReference>
<dbReference type="PANTHER" id="PTHR43377">
    <property type="entry name" value="BILIVERDIN REDUCTASE A"/>
    <property type="match status" value="1"/>
</dbReference>
<dbReference type="GO" id="GO:0000166">
    <property type="term" value="F:nucleotide binding"/>
    <property type="evidence" value="ECO:0007669"/>
    <property type="project" value="InterPro"/>
</dbReference>
<evidence type="ECO:0000313" key="2">
    <source>
        <dbReference type="EMBL" id="OGN05645.1"/>
    </source>
</evidence>
<dbReference type="PANTHER" id="PTHR43377:SF6">
    <property type="entry name" value="GFO_IDH_MOCA-LIKE OXIDOREDUCTASE N-TERMINAL DOMAIN-CONTAINING PROTEIN"/>
    <property type="match status" value="1"/>
</dbReference>
<dbReference type="STRING" id="1802668.A2831_00475"/>
<feature type="domain" description="Gfo/Idh/MocA-like oxidoreductase N-terminal" evidence="1">
    <location>
        <begin position="8"/>
        <end position="123"/>
    </location>
</feature>
<dbReference type="AlphaFoldDB" id="A0A1F8EXP5"/>
<evidence type="ECO:0000259" key="1">
    <source>
        <dbReference type="Pfam" id="PF01408"/>
    </source>
</evidence>
<sequence>MPSKKCLAVVGIGRWGKNLLREFDRVALVEWCFYKGSPETKKWLKKNYPGIKTAASFDQILHDQSIDAVIIATPIKAHYELAKKALLAGKHVFVEKPITDNVKQAQELVRLAAKKKRILFVGHIFSYHPVWAKIKRLNDVEPFKHASFVWNKLGTFNEELVFNLASHDVAMALDLFGSSSTSLAPNKLVLDKPTSIKTIENSGMVTDSDIIYIRLGFKNSRSCTIYINRVSNFKNKTITLATNKNVYLWENDRLLKLDKKSAAFKLIYQSTKTPLEIECTEFIKCITRNKKPHTDGGFGLGVVRVLSKI</sequence>
<gene>
    <name evidence="2" type="ORF">A2831_00475</name>
</gene>
<dbReference type="InterPro" id="IPR051450">
    <property type="entry name" value="Gfo/Idh/MocA_Oxidoreductases"/>
</dbReference>
<dbReference type="SUPFAM" id="SSF51735">
    <property type="entry name" value="NAD(P)-binding Rossmann-fold domains"/>
    <property type="match status" value="1"/>
</dbReference>
<name>A0A1F8EXP5_9BACT</name>
<protein>
    <recommendedName>
        <fullName evidence="1">Gfo/Idh/MocA-like oxidoreductase N-terminal domain-containing protein</fullName>
    </recommendedName>
</protein>
<evidence type="ECO:0000313" key="3">
    <source>
        <dbReference type="Proteomes" id="UP000177507"/>
    </source>
</evidence>
<proteinExistence type="predicted"/>
<dbReference type="InterPro" id="IPR036291">
    <property type="entry name" value="NAD(P)-bd_dom_sf"/>
</dbReference>
<comment type="caution">
    <text evidence="2">The sequence shown here is derived from an EMBL/GenBank/DDBJ whole genome shotgun (WGS) entry which is preliminary data.</text>
</comment>